<comment type="caution">
    <text evidence="2">The sequence shown here is derived from an EMBL/GenBank/DDBJ whole genome shotgun (WGS) entry which is preliminary data.</text>
</comment>
<dbReference type="EMBL" id="BKCJ010009539">
    <property type="protein sequence ID" value="GEU87437.1"/>
    <property type="molecule type" value="Genomic_DNA"/>
</dbReference>
<evidence type="ECO:0008006" key="3">
    <source>
        <dbReference type="Google" id="ProtNLM"/>
    </source>
</evidence>
<feature type="compositionally biased region" description="Basic residues" evidence="1">
    <location>
        <begin position="59"/>
        <end position="70"/>
    </location>
</feature>
<protein>
    <recommendedName>
        <fullName evidence="3">Integrase, catalytic region, zinc finger, CCHC-type, peptidase aspartic, catalytic</fullName>
    </recommendedName>
</protein>
<sequence length="171" mass="19149">MFRINPDKTSKDKKHMPNTVSASDKKKPITVLQPPVITKKDMNSDLNGSSSIGVDNTAKTRRTQPRRSSKNNKVPNVVKSSYKKNKEADVEENHRNLLSSSNKKHMSSKCNNVKLATQNIYSKVVCAMCKQCLISVNHDVCLRNYVNGINSRGKKQNANVSNVVNQKKHKA</sequence>
<name>A0A6L2NPD3_TANCI</name>
<organism evidence="2">
    <name type="scientific">Tanacetum cinerariifolium</name>
    <name type="common">Dalmatian daisy</name>
    <name type="synonym">Chrysanthemum cinerariifolium</name>
    <dbReference type="NCBI Taxonomy" id="118510"/>
    <lineage>
        <taxon>Eukaryota</taxon>
        <taxon>Viridiplantae</taxon>
        <taxon>Streptophyta</taxon>
        <taxon>Embryophyta</taxon>
        <taxon>Tracheophyta</taxon>
        <taxon>Spermatophyta</taxon>
        <taxon>Magnoliopsida</taxon>
        <taxon>eudicotyledons</taxon>
        <taxon>Gunneridae</taxon>
        <taxon>Pentapetalae</taxon>
        <taxon>asterids</taxon>
        <taxon>campanulids</taxon>
        <taxon>Asterales</taxon>
        <taxon>Asteraceae</taxon>
        <taxon>Asteroideae</taxon>
        <taxon>Anthemideae</taxon>
        <taxon>Anthemidinae</taxon>
        <taxon>Tanacetum</taxon>
    </lineage>
</organism>
<feature type="compositionally biased region" description="Basic and acidic residues" evidence="1">
    <location>
        <begin position="1"/>
        <end position="10"/>
    </location>
</feature>
<reference evidence="2" key="1">
    <citation type="journal article" date="2019" name="Sci. Rep.">
        <title>Draft genome of Tanacetum cinerariifolium, the natural source of mosquito coil.</title>
        <authorList>
            <person name="Yamashiro T."/>
            <person name="Shiraishi A."/>
            <person name="Satake H."/>
            <person name="Nakayama K."/>
        </authorList>
    </citation>
    <scope>NUCLEOTIDE SEQUENCE</scope>
</reference>
<proteinExistence type="predicted"/>
<gene>
    <name evidence="2" type="ORF">Tci_059415</name>
</gene>
<dbReference type="AlphaFoldDB" id="A0A6L2NPD3"/>
<feature type="compositionally biased region" description="Basic and acidic residues" evidence="1">
    <location>
        <begin position="84"/>
        <end position="95"/>
    </location>
</feature>
<feature type="region of interest" description="Disordered" evidence="1">
    <location>
        <begin position="1"/>
        <end position="105"/>
    </location>
</feature>
<evidence type="ECO:0000256" key="1">
    <source>
        <dbReference type="SAM" id="MobiDB-lite"/>
    </source>
</evidence>
<accession>A0A6L2NPD3</accession>
<evidence type="ECO:0000313" key="2">
    <source>
        <dbReference type="EMBL" id="GEU87437.1"/>
    </source>
</evidence>
<feature type="compositionally biased region" description="Polar residues" evidence="1">
    <location>
        <begin position="44"/>
        <end position="54"/>
    </location>
</feature>